<proteinExistence type="predicted"/>
<comment type="caution">
    <text evidence="3">The sequence shown here is derived from an EMBL/GenBank/DDBJ whole genome shotgun (WGS) entry which is preliminary data.</text>
</comment>
<dbReference type="GO" id="GO:0006754">
    <property type="term" value="P:ATP biosynthetic process"/>
    <property type="evidence" value="ECO:0007669"/>
    <property type="project" value="TreeGrafter"/>
</dbReference>
<dbReference type="EMBL" id="LVJS01000122">
    <property type="protein sequence ID" value="KZC22254.1"/>
    <property type="molecule type" value="Genomic_DNA"/>
</dbReference>
<dbReference type="AlphaFoldDB" id="A0A154QDM8"/>
<dbReference type="eggNOG" id="COG1051">
    <property type="taxonomic scope" value="Bacteria"/>
</dbReference>
<dbReference type="SUPFAM" id="SSF55811">
    <property type="entry name" value="Nudix"/>
    <property type="match status" value="1"/>
</dbReference>
<dbReference type="PROSITE" id="PS51462">
    <property type="entry name" value="NUDIX"/>
    <property type="match status" value="1"/>
</dbReference>
<feature type="domain" description="Nudix hydrolase" evidence="2">
    <location>
        <begin position="9"/>
        <end position="141"/>
    </location>
</feature>
<dbReference type="Proteomes" id="UP000076131">
    <property type="component" value="Unassembled WGS sequence"/>
</dbReference>
<accession>A0A154QDM8</accession>
<dbReference type="GO" id="GO:0006167">
    <property type="term" value="P:AMP biosynthetic process"/>
    <property type="evidence" value="ECO:0007669"/>
    <property type="project" value="TreeGrafter"/>
</dbReference>
<evidence type="ECO:0000313" key="4">
    <source>
        <dbReference type="Proteomes" id="UP000076131"/>
    </source>
</evidence>
<dbReference type="GO" id="GO:0004081">
    <property type="term" value="F:bis(5'-nucleosyl)-tetraphosphatase (asymmetrical) activity"/>
    <property type="evidence" value="ECO:0007669"/>
    <property type="project" value="TreeGrafter"/>
</dbReference>
<gene>
    <name evidence="3" type="ORF">RHOFW104T7_01535</name>
</gene>
<organism evidence="3 4">
    <name type="scientific">Rhodanobacter thiooxydans</name>
    <dbReference type="NCBI Taxonomy" id="416169"/>
    <lineage>
        <taxon>Bacteria</taxon>
        <taxon>Pseudomonadati</taxon>
        <taxon>Pseudomonadota</taxon>
        <taxon>Gammaproteobacteria</taxon>
        <taxon>Lysobacterales</taxon>
        <taxon>Rhodanobacteraceae</taxon>
        <taxon>Rhodanobacter</taxon>
    </lineage>
</organism>
<dbReference type="Pfam" id="PF00293">
    <property type="entry name" value="NUDIX"/>
    <property type="match status" value="1"/>
</dbReference>
<dbReference type="InterPro" id="IPR000086">
    <property type="entry name" value="NUDIX_hydrolase_dom"/>
</dbReference>
<evidence type="ECO:0000313" key="3">
    <source>
        <dbReference type="EMBL" id="KZC22254.1"/>
    </source>
</evidence>
<protein>
    <submittedName>
        <fullName evidence="3">NUDIX hydrolase</fullName>
    </submittedName>
</protein>
<reference evidence="3 4" key="1">
    <citation type="journal article" date="2016" name="MBio">
        <title>Lateral Gene Transfer in a Heavy Metal-Contaminated-Groundwater Microbial Community.</title>
        <authorList>
            <person name="Hemme C.L."/>
            <person name="Green S.J."/>
            <person name="Rishishwar L."/>
            <person name="Prakash O."/>
            <person name="Pettenato A."/>
            <person name="Chakraborty R."/>
            <person name="Deutschbauer A.M."/>
            <person name="Van Nostrand J.D."/>
            <person name="Wu L."/>
            <person name="He Z."/>
            <person name="Jordan I.K."/>
            <person name="Hazen T.C."/>
            <person name="Arkin A.P."/>
            <person name="Kostka J.E."/>
            <person name="Zhou J."/>
        </authorList>
    </citation>
    <scope>NUCLEOTIDE SEQUENCE [LARGE SCALE GENOMIC DNA]</scope>
    <source>
        <strain evidence="3 4">FW104-T7</strain>
    </source>
</reference>
<dbReference type="Gene3D" id="3.90.79.10">
    <property type="entry name" value="Nucleoside Triphosphate Pyrophosphohydrolase"/>
    <property type="match status" value="1"/>
</dbReference>
<sequence length="158" mass="17398">MSAERNLPVRSSMVSVVALRGSGAATQMLVARRAGAYLDGAWSYLAGHVEAGETGWQAALRELREETALVPQSFWATSFCEQVYLAATDTVEIVPAFVARLAEGVQVRLNGEHSAFRWVTLDEAAALLPFGSQRELLAHVRREFVEREPSPFLRLAPR</sequence>
<dbReference type="InterPro" id="IPR051325">
    <property type="entry name" value="Nudix_hydrolase_domain"/>
</dbReference>
<keyword evidence="1 3" id="KW-0378">Hydrolase</keyword>
<keyword evidence="4" id="KW-1185">Reference proteome</keyword>
<evidence type="ECO:0000256" key="1">
    <source>
        <dbReference type="ARBA" id="ARBA00022801"/>
    </source>
</evidence>
<dbReference type="STRING" id="416169.RHOFW104T7_01535"/>
<dbReference type="CDD" id="cd04664">
    <property type="entry name" value="NUDIX_DHNTPase_like"/>
    <property type="match status" value="1"/>
</dbReference>
<name>A0A154QDM8_9GAMM</name>
<dbReference type="InterPro" id="IPR015797">
    <property type="entry name" value="NUDIX_hydrolase-like_dom_sf"/>
</dbReference>
<evidence type="ECO:0000259" key="2">
    <source>
        <dbReference type="PROSITE" id="PS51462"/>
    </source>
</evidence>
<dbReference type="PANTHER" id="PTHR21340:SF0">
    <property type="entry name" value="BIS(5'-NUCLEOSYL)-TETRAPHOSPHATASE [ASYMMETRICAL]"/>
    <property type="match status" value="1"/>
</dbReference>
<dbReference type="PANTHER" id="PTHR21340">
    <property type="entry name" value="DIADENOSINE 5,5-P1,P4-TETRAPHOSPHATE PYROPHOSPHOHYDROLASE MUTT"/>
    <property type="match status" value="1"/>
</dbReference>
<dbReference type="RefSeq" id="WP_008435233.1">
    <property type="nucleotide sequence ID" value="NZ_LVJS01000122.1"/>
</dbReference>